<organism evidence="2 3">
    <name type="scientific">Crenichthys baileyi</name>
    <name type="common">White River springfish</name>
    <dbReference type="NCBI Taxonomy" id="28760"/>
    <lineage>
        <taxon>Eukaryota</taxon>
        <taxon>Metazoa</taxon>
        <taxon>Chordata</taxon>
        <taxon>Craniata</taxon>
        <taxon>Vertebrata</taxon>
        <taxon>Euteleostomi</taxon>
        <taxon>Actinopterygii</taxon>
        <taxon>Neopterygii</taxon>
        <taxon>Teleostei</taxon>
        <taxon>Neoteleostei</taxon>
        <taxon>Acanthomorphata</taxon>
        <taxon>Ovalentaria</taxon>
        <taxon>Atherinomorphae</taxon>
        <taxon>Cyprinodontiformes</taxon>
        <taxon>Goodeidae</taxon>
        <taxon>Crenichthys</taxon>
    </lineage>
</organism>
<evidence type="ECO:0000313" key="3">
    <source>
        <dbReference type="Proteomes" id="UP001311232"/>
    </source>
</evidence>
<sequence length="134" mass="14887">MSGPGGSEKSPEPPGIPQLTPLESQSRHHRGTAAGLFTSTGPRPPTQHQKHKTTTWSQRGRRQLDQNTLADGSGALKNEGTRATSRFFNISSYRQLDGLDLDSWVFQEDNGLKHTKKTNIKVLERSDLYTNMVD</sequence>
<evidence type="ECO:0000313" key="2">
    <source>
        <dbReference type="EMBL" id="KAK5612886.1"/>
    </source>
</evidence>
<dbReference type="EMBL" id="JAHHUM010001285">
    <property type="protein sequence ID" value="KAK5612886.1"/>
    <property type="molecule type" value="Genomic_DNA"/>
</dbReference>
<keyword evidence="3" id="KW-1185">Reference proteome</keyword>
<gene>
    <name evidence="2" type="ORF">CRENBAI_005038</name>
</gene>
<dbReference type="Proteomes" id="UP001311232">
    <property type="component" value="Unassembled WGS sequence"/>
</dbReference>
<comment type="caution">
    <text evidence="2">The sequence shown here is derived from an EMBL/GenBank/DDBJ whole genome shotgun (WGS) entry which is preliminary data.</text>
</comment>
<evidence type="ECO:0000256" key="1">
    <source>
        <dbReference type="SAM" id="MobiDB-lite"/>
    </source>
</evidence>
<protein>
    <submittedName>
        <fullName evidence="2">Uncharacterized protein</fullName>
    </submittedName>
</protein>
<dbReference type="AlphaFoldDB" id="A0AAV9RV98"/>
<proteinExistence type="predicted"/>
<feature type="region of interest" description="Disordered" evidence="1">
    <location>
        <begin position="1"/>
        <end position="80"/>
    </location>
</feature>
<name>A0AAV9RV98_9TELE</name>
<accession>A0AAV9RV98</accession>
<reference evidence="2 3" key="1">
    <citation type="submission" date="2021-06" db="EMBL/GenBank/DDBJ databases">
        <authorList>
            <person name="Palmer J.M."/>
        </authorList>
    </citation>
    <scope>NUCLEOTIDE SEQUENCE [LARGE SCALE GENOMIC DNA]</scope>
    <source>
        <strain evidence="2 3">MEX-2019</strain>
        <tissue evidence="2">Muscle</tissue>
    </source>
</reference>